<dbReference type="OrthoDB" id="5296287at2759"/>
<accession>A0A397HJ55</accession>
<dbReference type="GO" id="GO:0035879">
    <property type="term" value="P:plasma membrane lactate transport"/>
    <property type="evidence" value="ECO:0007669"/>
    <property type="project" value="TreeGrafter"/>
</dbReference>
<organism evidence="8 9">
    <name type="scientific">Aspergillus thermomutatus</name>
    <name type="common">Neosartorya pseudofischeri</name>
    <dbReference type="NCBI Taxonomy" id="41047"/>
    <lineage>
        <taxon>Eukaryota</taxon>
        <taxon>Fungi</taxon>
        <taxon>Dikarya</taxon>
        <taxon>Ascomycota</taxon>
        <taxon>Pezizomycotina</taxon>
        <taxon>Eurotiomycetes</taxon>
        <taxon>Eurotiomycetidae</taxon>
        <taxon>Eurotiales</taxon>
        <taxon>Aspergillaceae</taxon>
        <taxon>Aspergillus</taxon>
        <taxon>Aspergillus subgen. Fumigati</taxon>
    </lineage>
</organism>
<dbReference type="SUPFAM" id="SSF103473">
    <property type="entry name" value="MFS general substrate transporter"/>
    <property type="match status" value="1"/>
</dbReference>
<dbReference type="FunFam" id="1.20.1250.20:FF:000340">
    <property type="entry name" value="MFS transporter, SHS family, lactate transporter"/>
    <property type="match status" value="1"/>
</dbReference>
<dbReference type="Gene3D" id="1.20.1250.20">
    <property type="entry name" value="MFS general substrate transporter like domains"/>
    <property type="match status" value="2"/>
</dbReference>
<dbReference type="EMBL" id="NKHU02000044">
    <property type="protein sequence ID" value="RHZ61444.1"/>
    <property type="molecule type" value="Genomic_DNA"/>
</dbReference>
<dbReference type="STRING" id="41047.A0A397HJ55"/>
<dbReference type="InterPro" id="IPR036259">
    <property type="entry name" value="MFS_trans_sf"/>
</dbReference>
<evidence type="ECO:0000256" key="1">
    <source>
        <dbReference type="ARBA" id="ARBA00004141"/>
    </source>
</evidence>
<dbReference type="CDD" id="cd17316">
    <property type="entry name" value="MFS_SV2_like"/>
    <property type="match status" value="1"/>
</dbReference>
<comment type="caution">
    <text evidence="8">The sequence shown here is derived from an EMBL/GenBank/DDBJ whole genome shotgun (WGS) entry which is preliminary data.</text>
</comment>
<sequence length="524" mass="58426">MRNHMAAGWFYSPSQIGRYIATRFTSLKPPRNRIRNPISVLRELTTHQWLMFLVGFLGWTWDSFDFFTVSMTVTEIAKDFDVSVTSVTWGITITLMLRSVGAVISGFFSDRYGRKWPFIFNLSTFIVLELGSGFCQTLPQFLGVRALYGIAMGGLFGPAAATALEDLPYDARGVLSGCFEMGYAVGYLLAAAFYRALVPTTTHGWRSLFWFGAAPPVLIIIFRWMLPETNHFQVMVAEREERIRQAHAEDEHVRAMGLRSFLKDSGTALKENWVLIIYLVVLMTGFNSCSHGSQDFYPTFLKDQVGLDATKVTVITVVGQAGAFVGANFFGYISTFFGRRLTMMVTCIIGGALVPAYILPRNMSLIATVFWEQFCVGGVWGPIPIHLMEVNPPALRSLLVGLTYQLGNLASSASATIQSTIGSRYPLPPTAANKKRFDYGKVMGIFMGAVWAYMLFFLFWGPEMSAEERDEEAEAAKYLERLRSEGVSLAEIGVMQARKIKGPEMPPRGNDVEKGDNAITEHIE</sequence>
<evidence type="ECO:0000256" key="4">
    <source>
        <dbReference type="ARBA" id="ARBA00023136"/>
    </source>
</evidence>
<feature type="transmembrane region" description="Helical" evidence="6">
    <location>
        <begin position="146"/>
        <end position="164"/>
    </location>
</feature>
<evidence type="ECO:0000256" key="3">
    <source>
        <dbReference type="ARBA" id="ARBA00022989"/>
    </source>
</evidence>
<feature type="transmembrane region" description="Helical" evidence="6">
    <location>
        <begin position="87"/>
        <end position="109"/>
    </location>
</feature>
<dbReference type="FunFam" id="1.20.1250.20:FF:000190">
    <property type="entry name" value="Sugar transporter family protein"/>
    <property type="match status" value="1"/>
</dbReference>
<dbReference type="AlphaFoldDB" id="A0A397HJ55"/>
<feature type="transmembrane region" description="Helical" evidence="6">
    <location>
        <begin position="173"/>
        <end position="196"/>
    </location>
</feature>
<feature type="compositionally biased region" description="Basic and acidic residues" evidence="5">
    <location>
        <begin position="510"/>
        <end position="524"/>
    </location>
</feature>
<keyword evidence="4 6" id="KW-0472">Membrane</keyword>
<keyword evidence="2 6" id="KW-0812">Transmembrane</keyword>
<feature type="transmembrane region" description="Helical" evidence="6">
    <location>
        <begin position="273"/>
        <end position="293"/>
    </location>
</feature>
<feature type="transmembrane region" description="Helical" evidence="6">
    <location>
        <begin position="40"/>
        <end position="61"/>
    </location>
</feature>
<evidence type="ECO:0000259" key="7">
    <source>
        <dbReference type="PROSITE" id="PS50850"/>
    </source>
</evidence>
<evidence type="ECO:0000256" key="5">
    <source>
        <dbReference type="SAM" id="MobiDB-lite"/>
    </source>
</evidence>
<evidence type="ECO:0000313" key="9">
    <source>
        <dbReference type="Proteomes" id="UP000215305"/>
    </source>
</evidence>
<dbReference type="Pfam" id="PF00083">
    <property type="entry name" value="Sugar_tr"/>
    <property type="match status" value="1"/>
</dbReference>
<reference evidence="8" key="1">
    <citation type="submission" date="2018-08" db="EMBL/GenBank/DDBJ databases">
        <title>Draft genome sequence of azole-resistant Aspergillus thermomutatus (Neosartorya pseudofischeri) strain HMR AF 39, isolated from a human nasal aspirate.</title>
        <authorList>
            <person name="Parent-Michaud M."/>
            <person name="Dufresne P.J."/>
            <person name="Fournier E."/>
            <person name="Martineau C."/>
            <person name="Moreira S."/>
            <person name="Perkins V."/>
            <person name="De Repentigny L."/>
            <person name="Dufresne S.F."/>
        </authorList>
    </citation>
    <scope>NUCLEOTIDE SEQUENCE [LARGE SCALE GENOMIC DNA]</scope>
    <source>
        <strain evidence="8">HMR AF 39</strain>
    </source>
</reference>
<dbReference type="GO" id="GO:0005886">
    <property type="term" value="C:plasma membrane"/>
    <property type="evidence" value="ECO:0007669"/>
    <property type="project" value="TreeGrafter"/>
</dbReference>
<dbReference type="Proteomes" id="UP000215305">
    <property type="component" value="Unassembled WGS sequence"/>
</dbReference>
<keyword evidence="3 6" id="KW-1133">Transmembrane helix</keyword>
<dbReference type="InterPro" id="IPR005828">
    <property type="entry name" value="MFS_sugar_transport-like"/>
</dbReference>
<feature type="transmembrane region" description="Helical" evidence="6">
    <location>
        <begin position="442"/>
        <end position="460"/>
    </location>
</feature>
<evidence type="ECO:0000313" key="8">
    <source>
        <dbReference type="EMBL" id="RHZ61444.1"/>
    </source>
</evidence>
<name>A0A397HJ55_ASPTH</name>
<feature type="region of interest" description="Disordered" evidence="5">
    <location>
        <begin position="501"/>
        <end position="524"/>
    </location>
</feature>
<feature type="transmembrane region" description="Helical" evidence="6">
    <location>
        <begin position="208"/>
        <end position="226"/>
    </location>
</feature>
<dbReference type="VEuPathDB" id="FungiDB:CDV56_106241"/>
<proteinExistence type="predicted"/>
<dbReference type="PANTHER" id="PTHR23508:SF10">
    <property type="entry name" value="CARBOXYLIC ACID TRANSPORTER PROTEIN HOMOLOG"/>
    <property type="match status" value="1"/>
</dbReference>
<dbReference type="PROSITE" id="PS50850">
    <property type="entry name" value="MFS"/>
    <property type="match status" value="1"/>
</dbReference>
<feature type="transmembrane region" description="Helical" evidence="6">
    <location>
        <begin position="116"/>
        <end position="134"/>
    </location>
</feature>
<feature type="domain" description="Major facilitator superfamily (MFS) profile" evidence="7">
    <location>
        <begin position="51"/>
        <end position="465"/>
    </location>
</feature>
<dbReference type="InterPro" id="IPR020846">
    <property type="entry name" value="MFS_dom"/>
</dbReference>
<evidence type="ECO:0000256" key="2">
    <source>
        <dbReference type="ARBA" id="ARBA00022692"/>
    </source>
</evidence>
<protein>
    <recommendedName>
        <fullName evidence="7">Major facilitator superfamily (MFS) profile domain-containing protein</fullName>
    </recommendedName>
</protein>
<feature type="transmembrane region" description="Helical" evidence="6">
    <location>
        <begin position="313"/>
        <end position="334"/>
    </location>
</feature>
<dbReference type="GO" id="GO:0015355">
    <property type="term" value="F:secondary active monocarboxylate transmembrane transporter activity"/>
    <property type="evidence" value="ECO:0007669"/>
    <property type="project" value="TreeGrafter"/>
</dbReference>
<evidence type="ECO:0000256" key="6">
    <source>
        <dbReference type="SAM" id="Phobius"/>
    </source>
</evidence>
<dbReference type="RefSeq" id="XP_026616409.1">
    <property type="nucleotide sequence ID" value="XM_026759860.1"/>
</dbReference>
<feature type="transmembrane region" description="Helical" evidence="6">
    <location>
        <begin position="341"/>
        <end position="359"/>
    </location>
</feature>
<dbReference type="GeneID" id="38128215"/>
<comment type="subcellular location">
    <subcellularLocation>
        <location evidence="1">Membrane</location>
        <topology evidence="1">Multi-pass membrane protein</topology>
    </subcellularLocation>
</comment>
<keyword evidence="9" id="KW-1185">Reference proteome</keyword>
<gene>
    <name evidence="8" type="ORF">CDV56_106241</name>
</gene>
<dbReference type="PANTHER" id="PTHR23508">
    <property type="entry name" value="CARBOXYLIC ACID TRANSPORTER PROTEIN HOMOLOG"/>
    <property type="match status" value="1"/>
</dbReference>